<feature type="transmembrane region" description="Helical" evidence="6">
    <location>
        <begin position="31"/>
        <end position="50"/>
    </location>
</feature>
<protein>
    <submittedName>
        <fullName evidence="7">CidA/LrgA family holin-like protein</fullName>
    </submittedName>
</protein>
<comment type="caution">
    <text evidence="7">The sequence shown here is derived from an EMBL/GenBank/DDBJ whole genome shotgun (WGS) entry which is preliminary data.</text>
</comment>
<proteinExistence type="predicted"/>
<accession>A0AAW6SW62</accession>
<dbReference type="Pfam" id="PF03788">
    <property type="entry name" value="LrgA"/>
    <property type="match status" value="1"/>
</dbReference>
<evidence type="ECO:0000256" key="4">
    <source>
        <dbReference type="ARBA" id="ARBA00022989"/>
    </source>
</evidence>
<dbReference type="NCBIfam" id="NF002460">
    <property type="entry name" value="PRK01658.1"/>
    <property type="match status" value="1"/>
</dbReference>
<organism evidence="7 8">
    <name type="scientific">Heyndrickxia oleronia</name>
    <dbReference type="NCBI Taxonomy" id="38875"/>
    <lineage>
        <taxon>Bacteria</taxon>
        <taxon>Bacillati</taxon>
        <taxon>Bacillota</taxon>
        <taxon>Bacilli</taxon>
        <taxon>Bacillales</taxon>
        <taxon>Bacillaceae</taxon>
        <taxon>Heyndrickxia</taxon>
    </lineage>
</organism>
<dbReference type="GO" id="GO:0005886">
    <property type="term" value="C:plasma membrane"/>
    <property type="evidence" value="ECO:0007669"/>
    <property type="project" value="UniProtKB-SubCell"/>
</dbReference>
<dbReference type="Proteomes" id="UP001159179">
    <property type="component" value="Unassembled WGS sequence"/>
</dbReference>
<evidence type="ECO:0000256" key="1">
    <source>
        <dbReference type="ARBA" id="ARBA00004651"/>
    </source>
</evidence>
<evidence type="ECO:0000256" key="5">
    <source>
        <dbReference type="ARBA" id="ARBA00023136"/>
    </source>
</evidence>
<dbReference type="AlphaFoldDB" id="A0AAW6SW62"/>
<evidence type="ECO:0000256" key="6">
    <source>
        <dbReference type="SAM" id="Phobius"/>
    </source>
</evidence>
<feature type="transmembrane region" description="Helical" evidence="6">
    <location>
        <begin position="62"/>
        <end position="83"/>
    </location>
</feature>
<dbReference type="EMBL" id="JAROYP010000009">
    <property type="protein sequence ID" value="MDH5162470.1"/>
    <property type="molecule type" value="Genomic_DNA"/>
</dbReference>
<evidence type="ECO:0000313" key="8">
    <source>
        <dbReference type="Proteomes" id="UP001159179"/>
    </source>
</evidence>
<comment type="subcellular location">
    <subcellularLocation>
        <location evidence="1">Cell membrane</location>
        <topology evidence="1">Multi-pass membrane protein</topology>
    </subcellularLocation>
</comment>
<keyword evidence="5 6" id="KW-0472">Membrane</keyword>
<dbReference type="PANTHER" id="PTHR33931:SF6">
    <property type="entry name" value="INTEGRAL MEMBRANE PROTEIN YXZK-RELATED"/>
    <property type="match status" value="1"/>
</dbReference>
<keyword evidence="3 6" id="KW-0812">Transmembrane</keyword>
<sequence>MKLLKIVMQIVLLFAFSYIGSVVQDLFQLNIPGSIIGLILLLICLFFRIIPVSFINHGAGALLAILPLLFIPAMIGIMNYPSLLSLDGLFLLVVIVLSSIITLIMSGVIGQYFEKHSRKRKEKNKCNTHYTQSL</sequence>
<reference evidence="7" key="1">
    <citation type="submission" date="2023-03" db="EMBL/GenBank/DDBJ databases">
        <title>Bacterial isolates from washroom surfaces on a university campus.</title>
        <authorList>
            <person name="Holman D.B."/>
            <person name="Gzyl K.E."/>
            <person name="Taheri A.E."/>
        </authorList>
    </citation>
    <scope>NUCLEOTIDE SEQUENCE</scope>
    <source>
        <strain evidence="7">RD03</strain>
    </source>
</reference>
<name>A0AAW6SW62_9BACI</name>
<evidence type="ECO:0000313" key="7">
    <source>
        <dbReference type="EMBL" id="MDH5162470.1"/>
    </source>
</evidence>
<gene>
    <name evidence="7" type="ORF">P5X88_16165</name>
</gene>
<feature type="transmembrane region" description="Helical" evidence="6">
    <location>
        <begin position="89"/>
        <end position="113"/>
    </location>
</feature>
<keyword evidence="4 6" id="KW-1133">Transmembrane helix</keyword>
<dbReference type="PANTHER" id="PTHR33931">
    <property type="entry name" value="HOLIN-LIKE PROTEIN CIDA-RELATED"/>
    <property type="match status" value="1"/>
</dbReference>
<dbReference type="RefSeq" id="WP_251337564.1">
    <property type="nucleotide sequence ID" value="NZ_JAMATW010000001.1"/>
</dbReference>
<dbReference type="InterPro" id="IPR005538">
    <property type="entry name" value="LrgA/CidA"/>
</dbReference>
<evidence type="ECO:0000256" key="2">
    <source>
        <dbReference type="ARBA" id="ARBA00022475"/>
    </source>
</evidence>
<keyword evidence="2" id="KW-1003">Cell membrane</keyword>
<evidence type="ECO:0000256" key="3">
    <source>
        <dbReference type="ARBA" id="ARBA00022692"/>
    </source>
</evidence>